<sequence length="154" mass="18816">MKEKFNQVYDELYEIYPERFFMDNLYSTKHRGLERMKSEFRELFIKEELFAELIKREINKFEYENNYPFRYDAKYFLLINFNNMIVKPILHLIIKGDKEFLEPQINDLIKTDIKTILDNSLRLKTEEKISGHEIMKSIDTLWPNLNSTKMELWG</sequence>
<keyword evidence="2" id="KW-1185">Reference proteome</keyword>
<reference evidence="1 2" key="1">
    <citation type="submission" date="2020-03" db="EMBL/GenBank/DDBJ databases">
        <title>Genomic Encyclopedia of Type Strains, Phase IV (KMG-IV): sequencing the most valuable type-strain genomes for metagenomic binning, comparative biology and taxonomic classification.</title>
        <authorList>
            <person name="Goeker M."/>
        </authorList>
    </citation>
    <scope>NUCLEOTIDE SEQUENCE [LARGE SCALE GENOMIC DNA]</scope>
    <source>
        <strain evidence="1 2">DSM 101599</strain>
    </source>
</reference>
<gene>
    <name evidence="1" type="ORF">FHR24_003127</name>
</gene>
<proteinExistence type="predicted"/>
<dbReference type="Proteomes" id="UP000745859">
    <property type="component" value="Unassembled WGS sequence"/>
</dbReference>
<evidence type="ECO:0000313" key="2">
    <source>
        <dbReference type="Proteomes" id="UP000745859"/>
    </source>
</evidence>
<dbReference type="EMBL" id="JAASQL010000018">
    <property type="protein sequence ID" value="NIJ46632.1"/>
    <property type="molecule type" value="Genomic_DNA"/>
</dbReference>
<organism evidence="1 2">
    <name type="scientific">Wenyingzhuangia heitensis</name>
    <dbReference type="NCBI Taxonomy" id="1487859"/>
    <lineage>
        <taxon>Bacteria</taxon>
        <taxon>Pseudomonadati</taxon>
        <taxon>Bacteroidota</taxon>
        <taxon>Flavobacteriia</taxon>
        <taxon>Flavobacteriales</taxon>
        <taxon>Flavobacteriaceae</taxon>
        <taxon>Wenyingzhuangia</taxon>
    </lineage>
</organism>
<accession>A0ABX0UCT7</accession>
<dbReference type="RefSeq" id="WP_167191111.1">
    <property type="nucleotide sequence ID" value="NZ_JAASQL010000018.1"/>
</dbReference>
<comment type="caution">
    <text evidence="1">The sequence shown here is derived from an EMBL/GenBank/DDBJ whole genome shotgun (WGS) entry which is preliminary data.</text>
</comment>
<evidence type="ECO:0000313" key="1">
    <source>
        <dbReference type="EMBL" id="NIJ46632.1"/>
    </source>
</evidence>
<name>A0ABX0UCT7_9FLAO</name>
<protein>
    <submittedName>
        <fullName evidence="1">Uncharacterized protein</fullName>
    </submittedName>
</protein>